<dbReference type="AlphaFoldDB" id="A0A328AC19"/>
<accession>A0A328AC19</accession>
<dbReference type="Pfam" id="PF25881">
    <property type="entry name" value="HH_YBHG"/>
    <property type="match status" value="1"/>
</dbReference>
<sequence>MNRQRILVAVLLVLALAIVGGLVLMPRFSPPRTLTGYVEGEPLYLAAPVAGTVTAMRVARGDEVNAGAELFAIDPKQVISTRDQAAAETQAAEAQATDVRKGQRPVEIAVYEANIAAAEARARDAEAQFRRVAALAAKGFESRAALDDARASAQAAEAQAAAARRQRDAATLGARADQIRAADARVRQAQASLAGASARLADIAPKAPESARVEDVFFQQGEWAPANQPILSLLPDSRIYVKVFVPEQALSAYRVGRTIRFSCDGCAKGLTARITYVSPRPEFTPPVIYSRDARDRLVYQIRALPSVRLNPGQPVDVLPLEAGR</sequence>
<dbReference type="PANTHER" id="PTHR30438:SF2">
    <property type="entry name" value="MEMBRANE PROTEIN"/>
    <property type="match status" value="1"/>
</dbReference>
<feature type="domain" description="YbhG-like alpha-helical hairpin" evidence="2">
    <location>
        <begin position="84"/>
        <end position="200"/>
    </location>
</feature>
<keyword evidence="1" id="KW-0175">Coiled coil</keyword>
<dbReference type="Gene3D" id="2.40.50.100">
    <property type="match status" value="1"/>
</dbReference>
<keyword evidence="4" id="KW-1185">Reference proteome</keyword>
<dbReference type="RefSeq" id="WP_111530308.1">
    <property type="nucleotide sequence ID" value="NZ_JBHRSG010000003.1"/>
</dbReference>
<evidence type="ECO:0000256" key="1">
    <source>
        <dbReference type="SAM" id="Coils"/>
    </source>
</evidence>
<dbReference type="GO" id="GO:0005886">
    <property type="term" value="C:plasma membrane"/>
    <property type="evidence" value="ECO:0007669"/>
    <property type="project" value="TreeGrafter"/>
</dbReference>
<feature type="coiled-coil region" evidence="1">
    <location>
        <begin position="108"/>
        <end position="166"/>
    </location>
</feature>
<evidence type="ECO:0000313" key="3">
    <source>
        <dbReference type="EMBL" id="RAK51746.1"/>
    </source>
</evidence>
<proteinExistence type="predicted"/>
<evidence type="ECO:0000259" key="2">
    <source>
        <dbReference type="Pfam" id="PF25881"/>
    </source>
</evidence>
<protein>
    <submittedName>
        <fullName evidence="3">Secretion protein HlyD</fullName>
    </submittedName>
</protein>
<evidence type="ECO:0000313" key="4">
    <source>
        <dbReference type="Proteomes" id="UP000249254"/>
    </source>
</evidence>
<dbReference type="Gene3D" id="1.10.287.470">
    <property type="entry name" value="Helix hairpin bin"/>
    <property type="match status" value="1"/>
</dbReference>
<organism evidence="3 4">
    <name type="scientific">Phenylobacterium soli</name>
    <dbReference type="NCBI Taxonomy" id="2170551"/>
    <lineage>
        <taxon>Bacteria</taxon>
        <taxon>Pseudomonadati</taxon>
        <taxon>Pseudomonadota</taxon>
        <taxon>Alphaproteobacteria</taxon>
        <taxon>Caulobacterales</taxon>
        <taxon>Caulobacteraceae</taxon>
        <taxon>Phenylobacterium</taxon>
    </lineage>
</organism>
<dbReference type="SUPFAM" id="SSF111369">
    <property type="entry name" value="HlyD-like secretion proteins"/>
    <property type="match status" value="2"/>
</dbReference>
<dbReference type="Proteomes" id="UP000249254">
    <property type="component" value="Unassembled WGS sequence"/>
</dbReference>
<dbReference type="InterPro" id="IPR059052">
    <property type="entry name" value="HH_YbhG-like"/>
</dbReference>
<dbReference type="OrthoDB" id="9810980at2"/>
<dbReference type="Gene3D" id="2.40.30.170">
    <property type="match status" value="1"/>
</dbReference>
<name>A0A328AC19_9CAUL</name>
<reference evidence="4" key="1">
    <citation type="submission" date="2018-05" db="EMBL/GenBank/DDBJ databases">
        <authorList>
            <person name="Li X."/>
        </authorList>
    </citation>
    <scope>NUCLEOTIDE SEQUENCE [LARGE SCALE GENOMIC DNA]</scope>
    <source>
        <strain evidence="4">LX32</strain>
    </source>
</reference>
<comment type="caution">
    <text evidence="3">The sequence shown here is derived from an EMBL/GenBank/DDBJ whole genome shotgun (WGS) entry which is preliminary data.</text>
</comment>
<dbReference type="PANTHER" id="PTHR30438">
    <property type="entry name" value="36 KDA ANTIGEN-RELATED"/>
    <property type="match status" value="1"/>
</dbReference>
<gene>
    <name evidence="3" type="ORF">DJ017_18110</name>
</gene>
<dbReference type="EMBL" id="QFYQ01000002">
    <property type="protein sequence ID" value="RAK51746.1"/>
    <property type="molecule type" value="Genomic_DNA"/>
</dbReference>